<dbReference type="EMBL" id="MCFL01000029">
    <property type="protein sequence ID" value="ORZ34297.1"/>
    <property type="molecule type" value="Genomic_DNA"/>
</dbReference>
<evidence type="ECO:0000313" key="1">
    <source>
        <dbReference type="EMBL" id="ORZ34297.1"/>
    </source>
</evidence>
<accession>A0A1Y2HI55</accession>
<dbReference type="PROSITE" id="PS51257">
    <property type="entry name" value="PROKAR_LIPOPROTEIN"/>
    <property type="match status" value="1"/>
</dbReference>
<organism evidence="1 2">
    <name type="scientific">Catenaria anguillulae PL171</name>
    <dbReference type="NCBI Taxonomy" id="765915"/>
    <lineage>
        <taxon>Eukaryota</taxon>
        <taxon>Fungi</taxon>
        <taxon>Fungi incertae sedis</taxon>
        <taxon>Blastocladiomycota</taxon>
        <taxon>Blastocladiomycetes</taxon>
        <taxon>Blastocladiales</taxon>
        <taxon>Catenariaceae</taxon>
        <taxon>Catenaria</taxon>
    </lineage>
</organism>
<name>A0A1Y2HI55_9FUNG</name>
<protein>
    <submittedName>
        <fullName evidence="1">Uncharacterized protein</fullName>
    </submittedName>
</protein>
<gene>
    <name evidence="1" type="ORF">BCR44DRAFT_1156406</name>
</gene>
<dbReference type="AlphaFoldDB" id="A0A1Y2HI55"/>
<proteinExistence type="predicted"/>
<keyword evidence="2" id="KW-1185">Reference proteome</keyword>
<reference evidence="1 2" key="1">
    <citation type="submission" date="2016-07" db="EMBL/GenBank/DDBJ databases">
        <title>Pervasive Adenine N6-methylation of Active Genes in Fungi.</title>
        <authorList>
            <consortium name="DOE Joint Genome Institute"/>
            <person name="Mondo S.J."/>
            <person name="Dannebaum R.O."/>
            <person name="Kuo R.C."/>
            <person name="Labutti K."/>
            <person name="Haridas S."/>
            <person name="Kuo A."/>
            <person name="Salamov A."/>
            <person name="Ahrendt S.R."/>
            <person name="Lipzen A."/>
            <person name="Sullivan W."/>
            <person name="Andreopoulos W.B."/>
            <person name="Clum A."/>
            <person name="Lindquist E."/>
            <person name="Daum C."/>
            <person name="Ramamoorthy G.K."/>
            <person name="Gryganskyi A."/>
            <person name="Culley D."/>
            <person name="Magnuson J.K."/>
            <person name="James T.Y."/>
            <person name="O'Malley M.A."/>
            <person name="Stajich J.E."/>
            <person name="Spatafora J.W."/>
            <person name="Visel A."/>
            <person name="Grigoriev I.V."/>
        </authorList>
    </citation>
    <scope>NUCLEOTIDE SEQUENCE [LARGE SCALE GENOMIC DNA]</scope>
    <source>
        <strain evidence="1 2">PL171</strain>
    </source>
</reference>
<sequence length="166" mass="19135">MRESGRTLQGRANDGAPSNVNSQGWFASCVVPWTCDVDPVSREKSRAVWPIAHFPMLNSGQTLWMWCLSLLRPVCCRQPARVALRYWRFRFANWVPTLLQWPQLPMCTLEVCFATRLRVLWPGTGRQADPRPAWRMGLWWQTTTRAKCAGLEVKLRGQEMVVDMGE</sequence>
<dbReference type="Proteomes" id="UP000193411">
    <property type="component" value="Unassembled WGS sequence"/>
</dbReference>
<comment type="caution">
    <text evidence="1">The sequence shown here is derived from an EMBL/GenBank/DDBJ whole genome shotgun (WGS) entry which is preliminary data.</text>
</comment>
<evidence type="ECO:0000313" key="2">
    <source>
        <dbReference type="Proteomes" id="UP000193411"/>
    </source>
</evidence>